<organism evidence="10 11">
    <name type="scientific">Solimonas aquatica</name>
    <dbReference type="NCBI Taxonomy" id="489703"/>
    <lineage>
        <taxon>Bacteria</taxon>
        <taxon>Pseudomonadati</taxon>
        <taxon>Pseudomonadota</taxon>
        <taxon>Gammaproteobacteria</taxon>
        <taxon>Nevskiales</taxon>
        <taxon>Nevskiaceae</taxon>
        <taxon>Solimonas</taxon>
    </lineage>
</organism>
<accession>A0A1H8ZP59</accession>
<dbReference type="InterPro" id="IPR007627">
    <property type="entry name" value="RNA_pol_sigma70_r2"/>
</dbReference>
<dbReference type="NCBIfam" id="TIGR02937">
    <property type="entry name" value="sigma70-ECF"/>
    <property type="match status" value="1"/>
</dbReference>
<dbReference type="PRINTS" id="PR00046">
    <property type="entry name" value="SIGMA70FCT"/>
</dbReference>
<dbReference type="Gene3D" id="1.20.140.160">
    <property type="match status" value="1"/>
</dbReference>
<keyword evidence="2" id="KW-0963">Cytoplasm</keyword>
<dbReference type="InterPro" id="IPR007630">
    <property type="entry name" value="RNA_pol_sigma70_r4"/>
</dbReference>
<keyword evidence="5" id="KW-0731">Sigma factor</keyword>
<dbReference type="STRING" id="489703.SAMN04488038_101111"/>
<dbReference type="Proteomes" id="UP000199233">
    <property type="component" value="Unassembled WGS sequence"/>
</dbReference>
<dbReference type="PANTHER" id="PTHR30376:SF3">
    <property type="entry name" value="RNA POLYMERASE SIGMA FACTOR RPOH"/>
    <property type="match status" value="1"/>
</dbReference>
<dbReference type="GO" id="GO:0006352">
    <property type="term" value="P:DNA-templated transcription initiation"/>
    <property type="evidence" value="ECO:0007669"/>
    <property type="project" value="UniProtKB-UniRule"/>
</dbReference>
<dbReference type="InterPro" id="IPR000943">
    <property type="entry name" value="RNA_pol_sigma70"/>
</dbReference>
<keyword evidence="4" id="KW-0346">Stress response</keyword>
<evidence type="ECO:0000256" key="4">
    <source>
        <dbReference type="ARBA" id="ARBA00023016"/>
    </source>
</evidence>
<dbReference type="InterPro" id="IPR014284">
    <property type="entry name" value="RNA_pol_sigma-70_dom"/>
</dbReference>
<evidence type="ECO:0000256" key="8">
    <source>
        <dbReference type="NCBIfam" id="TIGR02392"/>
    </source>
</evidence>
<evidence type="ECO:0000256" key="3">
    <source>
        <dbReference type="ARBA" id="ARBA00023015"/>
    </source>
</evidence>
<evidence type="ECO:0000256" key="2">
    <source>
        <dbReference type="ARBA" id="ARBA00022490"/>
    </source>
</evidence>
<dbReference type="InterPro" id="IPR012759">
    <property type="entry name" value="RNA_pol_sigma_RpoH_proteobac"/>
</dbReference>
<dbReference type="GO" id="GO:0016987">
    <property type="term" value="F:sigma factor activity"/>
    <property type="evidence" value="ECO:0007669"/>
    <property type="project" value="UniProtKB-UniRule"/>
</dbReference>
<evidence type="ECO:0000256" key="5">
    <source>
        <dbReference type="ARBA" id="ARBA00023082"/>
    </source>
</evidence>
<dbReference type="FunFam" id="1.20.120.1810:FF:000001">
    <property type="entry name" value="RNA polymerase sigma factor RpoH"/>
    <property type="match status" value="1"/>
</dbReference>
<keyword evidence="6" id="KW-0238">DNA-binding</keyword>
<proteinExistence type="inferred from homology"/>
<dbReference type="AlphaFoldDB" id="A0A1H8ZP59"/>
<dbReference type="NCBIfam" id="TIGR02392">
    <property type="entry name" value="rpoH_proteo"/>
    <property type="match status" value="1"/>
</dbReference>
<dbReference type="EMBL" id="FOFS01000001">
    <property type="protein sequence ID" value="SEP66134.1"/>
    <property type="molecule type" value="Genomic_DNA"/>
</dbReference>
<evidence type="ECO:0000256" key="6">
    <source>
        <dbReference type="ARBA" id="ARBA00023125"/>
    </source>
</evidence>
<dbReference type="Pfam" id="PF04545">
    <property type="entry name" value="Sigma70_r4"/>
    <property type="match status" value="1"/>
</dbReference>
<dbReference type="GO" id="GO:0003677">
    <property type="term" value="F:DNA binding"/>
    <property type="evidence" value="ECO:0007669"/>
    <property type="project" value="UniProtKB-KW"/>
</dbReference>
<feature type="domain" description="RNA polymerase sigma-70" evidence="9">
    <location>
        <begin position="115"/>
        <end position="128"/>
    </location>
</feature>
<dbReference type="PROSITE" id="PS00715">
    <property type="entry name" value="SIGMA70_1"/>
    <property type="match status" value="1"/>
</dbReference>
<dbReference type="InterPro" id="IPR013324">
    <property type="entry name" value="RNA_pol_sigma_r3/r4-like"/>
</dbReference>
<dbReference type="InterPro" id="IPR013325">
    <property type="entry name" value="RNA_pol_sigma_r2"/>
</dbReference>
<gene>
    <name evidence="10" type="ORF">SAMN04488038_101111</name>
</gene>
<dbReference type="Pfam" id="PF04542">
    <property type="entry name" value="Sigma70_r2"/>
    <property type="match status" value="1"/>
</dbReference>
<dbReference type="PANTHER" id="PTHR30376">
    <property type="entry name" value="SIGMA FACTOR RPOH HEAT SHOCK RELATED"/>
    <property type="match status" value="1"/>
</dbReference>
<dbReference type="InterPro" id="IPR050813">
    <property type="entry name" value="Sigma-70_Factor"/>
</dbReference>
<evidence type="ECO:0000313" key="10">
    <source>
        <dbReference type="EMBL" id="SEP66134.1"/>
    </source>
</evidence>
<dbReference type="Gene3D" id="1.10.601.10">
    <property type="entry name" value="RNA Polymerase Primary Sigma Factor"/>
    <property type="match status" value="1"/>
</dbReference>
<name>A0A1H8ZP59_9GAMM</name>
<keyword evidence="3" id="KW-0805">Transcription regulation</keyword>
<reference evidence="10 11" key="1">
    <citation type="submission" date="2016-10" db="EMBL/GenBank/DDBJ databases">
        <authorList>
            <person name="de Groot N.N."/>
        </authorList>
    </citation>
    <scope>NUCLEOTIDE SEQUENCE [LARGE SCALE GENOMIC DNA]</scope>
    <source>
        <strain evidence="10 11">DSM 25927</strain>
    </source>
</reference>
<dbReference type="SUPFAM" id="SSF88946">
    <property type="entry name" value="Sigma2 domain of RNA polymerase sigma factors"/>
    <property type="match status" value="1"/>
</dbReference>
<evidence type="ECO:0000259" key="9">
    <source>
        <dbReference type="PROSITE" id="PS00715"/>
    </source>
</evidence>
<evidence type="ECO:0000256" key="1">
    <source>
        <dbReference type="ARBA" id="ARBA00007788"/>
    </source>
</evidence>
<keyword evidence="11" id="KW-1185">Reference proteome</keyword>
<keyword evidence="7" id="KW-0804">Transcription</keyword>
<evidence type="ECO:0000256" key="7">
    <source>
        <dbReference type="ARBA" id="ARBA00023163"/>
    </source>
</evidence>
<dbReference type="SUPFAM" id="SSF88659">
    <property type="entry name" value="Sigma3 and sigma4 domains of RNA polymerase sigma factors"/>
    <property type="match status" value="1"/>
</dbReference>
<sequence length="320" mass="36141">MAINVRSGLLTEPVDMTEQAFAGERWMSAGIEALGRSCDMPAEFLAAGLSARSLDSYIASVLRQPRLDRQTELALAQRLHEHHDLQAATQLVLCNLRHVVHIARGYRGYGLPLADLIQEGNIGLMKAVRRFDPQRGVALIGFAVHWIKAAIHDYVIANWRIVKTATTKAQRKLFFRLRSAKSGTAALTLSQAEALAQQLEVGCEELRRMETRMAHHDLSLDAPCADHEQASSWGEVLPAPQDTAAEVERQQWQAHRLSRLHKALRALDARSRDIVQRRWLCEDQQRCELQQLADEYGVSAERIRQIQNQALLRLRERLGD</sequence>
<protein>
    <recommendedName>
        <fullName evidence="8">RNA polymerase sigma factor RpoH</fullName>
    </recommendedName>
</protein>
<dbReference type="NCBIfam" id="NF005143">
    <property type="entry name" value="PRK06596.1"/>
    <property type="match status" value="1"/>
</dbReference>
<evidence type="ECO:0000313" key="11">
    <source>
        <dbReference type="Proteomes" id="UP000199233"/>
    </source>
</evidence>
<comment type="similarity">
    <text evidence="1">Belongs to the sigma-70 factor family.</text>
</comment>